<dbReference type="Pfam" id="PF03659">
    <property type="entry name" value="Glyco_hydro_71"/>
    <property type="match status" value="1"/>
</dbReference>
<dbReference type="GO" id="GO:0051118">
    <property type="term" value="F:glucan endo-1,3-alpha-glucosidase activity"/>
    <property type="evidence" value="ECO:0007669"/>
    <property type="project" value="InterPro"/>
</dbReference>
<protein>
    <submittedName>
        <fullName evidence="1">Glycoside hydrolase</fullName>
    </submittedName>
</protein>
<accession>A0AAN6VW51</accession>
<comment type="caution">
    <text evidence="1">The sequence shown here is derived from an EMBL/GenBank/DDBJ whole genome shotgun (WGS) entry which is preliminary data.</text>
</comment>
<dbReference type="Proteomes" id="UP001302321">
    <property type="component" value="Unassembled WGS sequence"/>
</dbReference>
<dbReference type="EMBL" id="MU866720">
    <property type="protein sequence ID" value="KAK4170879.1"/>
    <property type="molecule type" value="Genomic_DNA"/>
</dbReference>
<organism evidence="1 2">
    <name type="scientific">Triangularia setosa</name>
    <dbReference type="NCBI Taxonomy" id="2587417"/>
    <lineage>
        <taxon>Eukaryota</taxon>
        <taxon>Fungi</taxon>
        <taxon>Dikarya</taxon>
        <taxon>Ascomycota</taxon>
        <taxon>Pezizomycotina</taxon>
        <taxon>Sordariomycetes</taxon>
        <taxon>Sordariomycetidae</taxon>
        <taxon>Sordariales</taxon>
        <taxon>Podosporaceae</taxon>
        <taxon>Triangularia</taxon>
    </lineage>
</organism>
<evidence type="ECO:0000313" key="1">
    <source>
        <dbReference type="EMBL" id="KAK4170879.1"/>
    </source>
</evidence>
<name>A0AAN6VW51_9PEZI</name>
<reference evidence="1" key="2">
    <citation type="submission" date="2023-05" db="EMBL/GenBank/DDBJ databases">
        <authorList>
            <consortium name="Lawrence Berkeley National Laboratory"/>
            <person name="Steindorff A."/>
            <person name="Hensen N."/>
            <person name="Bonometti L."/>
            <person name="Westerberg I."/>
            <person name="Brannstrom I.O."/>
            <person name="Guillou S."/>
            <person name="Cros-Aarteil S."/>
            <person name="Calhoun S."/>
            <person name="Haridas S."/>
            <person name="Kuo A."/>
            <person name="Mondo S."/>
            <person name="Pangilinan J."/>
            <person name="Riley R."/>
            <person name="Labutti K."/>
            <person name="Andreopoulos B."/>
            <person name="Lipzen A."/>
            <person name="Chen C."/>
            <person name="Yanf M."/>
            <person name="Daum C."/>
            <person name="Ng V."/>
            <person name="Clum A."/>
            <person name="Ohm R."/>
            <person name="Martin F."/>
            <person name="Silar P."/>
            <person name="Natvig D."/>
            <person name="Lalanne C."/>
            <person name="Gautier V."/>
            <person name="Ament-Velasquez S.L."/>
            <person name="Kruys A."/>
            <person name="Hutchinson M.I."/>
            <person name="Powell A.J."/>
            <person name="Barry K."/>
            <person name="Miller A.N."/>
            <person name="Grigoriev I.V."/>
            <person name="Debuchy R."/>
            <person name="Gladieux P."/>
            <person name="Thoren M.H."/>
            <person name="Johannesson H."/>
        </authorList>
    </citation>
    <scope>NUCLEOTIDE SEQUENCE</scope>
    <source>
        <strain evidence="1">CBS 892.96</strain>
    </source>
</reference>
<dbReference type="InterPro" id="IPR005197">
    <property type="entry name" value="Glyco_hydro_71"/>
</dbReference>
<keyword evidence="2" id="KW-1185">Reference proteome</keyword>
<dbReference type="AlphaFoldDB" id="A0AAN6VW51"/>
<keyword evidence="1" id="KW-0378">Hydrolase</keyword>
<evidence type="ECO:0000313" key="2">
    <source>
        <dbReference type="Proteomes" id="UP001302321"/>
    </source>
</evidence>
<gene>
    <name evidence="1" type="ORF">QBC36DRAFT_350735</name>
</gene>
<sequence>MAYNEGIDSISIDRASVAAESKNLKLFFSFDYAGRGRWPRAAVISTTLNYKDRSAHFRYNGQPFASTFEVTGCFFVLDWSFVGAKAAMSLADGVADGLFSWAAWPWGPQNMDTYVDGSYLQYLYGKPYMMPV</sequence>
<proteinExistence type="predicted"/>
<reference evidence="1" key="1">
    <citation type="journal article" date="2023" name="Mol. Phylogenet. Evol.">
        <title>Genome-scale phylogeny and comparative genomics of the fungal order Sordariales.</title>
        <authorList>
            <person name="Hensen N."/>
            <person name="Bonometti L."/>
            <person name="Westerberg I."/>
            <person name="Brannstrom I.O."/>
            <person name="Guillou S."/>
            <person name="Cros-Aarteil S."/>
            <person name="Calhoun S."/>
            <person name="Haridas S."/>
            <person name="Kuo A."/>
            <person name="Mondo S."/>
            <person name="Pangilinan J."/>
            <person name="Riley R."/>
            <person name="LaButti K."/>
            <person name="Andreopoulos B."/>
            <person name="Lipzen A."/>
            <person name="Chen C."/>
            <person name="Yan M."/>
            <person name="Daum C."/>
            <person name="Ng V."/>
            <person name="Clum A."/>
            <person name="Steindorff A."/>
            <person name="Ohm R.A."/>
            <person name="Martin F."/>
            <person name="Silar P."/>
            <person name="Natvig D.O."/>
            <person name="Lalanne C."/>
            <person name="Gautier V."/>
            <person name="Ament-Velasquez S.L."/>
            <person name="Kruys A."/>
            <person name="Hutchinson M.I."/>
            <person name="Powell A.J."/>
            <person name="Barry K."/>
            <person name="Miller A.N."/>
            <person name="Grigoriev I.V."/>
            <person name="Debuchy R."/>
            <person name="Gladieux P."/>
            <person name="Hiltunen Thoren M."/>
            <person name="Johannesson H."/>
        </authorList>
    </citation>
    <scope>NUCLEOTIDE SEQUENCE</scope>
    <source>
        <strain evidence="1">CBS 892.96</strain>
    </source>
</reference>